<dbReference type="PROSITE" id="PS50830">
    <property type="entry name" value="TNASE_3"/>
    <property type="match status" value="1"/>
</dbReference>
<dbReference type="EMBL" id="JBHSML010000031">
    <property type="protein sequence ID" value="MFC5519029.1"/>
    <property type="molecule type" value="Genomic_DNA"/>
</dbReference>
<protein>
    <submittedName>
        <fullName evidence="3">Thermonuclease family protein</fullName>
    </submittedName>
</protein>
<dbReference type="SUPFAM" id="SSF50199">
    <property type="entry name" value="Staphylococcal nuclease"/>
    <property type="match status" value="1"/>
</dbReference>
<dbReference type="RefSeq" id="WP_266346320.1">
    <property type="nucleotide sequence ID" value="NZ_JAPKNH010000015.1"/>
</dbReference>
<dbReference type="Pfam" id="PF00565">
    <property type="entry name" value="SNase"/>
    <property type="match status" value="1"/>
</dbReference>
<evidence type="ECO:0000259" key="2">
    <source>
        <dbReference type="PROSITE" id="PS50830"/>
    </source>
</evidence>
<name>A0ABW0Q2C1_9HYPH</name>
<feature type="signal peptide" evidence="1">
    <location>
        <begin position="1"/>
        <end position="22"/>
    </location>
</feature>
<evidence type="ECO:0000256" key="1">
    <source>
        <dbReference type="SAM" id="SignalP"/>
    </source>
</evidence>
<dbReference type="SMART" id="SM00318">
    <property type="entry name" value="SNc"/>
    <property type="match status" value="1"/>
</dbReference>
<accession>A0ABW0Q2C1</accession>
<comment type="caution">
    <text evidence="3">The sequence shown here is derived from an EMBL/GenBank/DDBJ whole genome shotgun (WGS) entry which is preliminary data.</text>
</comment>
<evidence type="ECO:0000313" key="4">
    <source>
        <dbReference type="Proteomes" id="UP001596150"/>
    </source>
</evidence>
<keyword evidence="1" id="KW-0732">Signal</keyword>
<dbReference type="InterPro" id="IPR035437">
    <property type="entry name" value="SNase_OB-fold_sf"/>
</dbReference>
<dbReference type="Proteomes" id="UP001596150">
    <property type="component" value="Unassembled WGS sequence"/>
</dbReference>
<gene>
    <name evidence="3" type="ORF">ACFPP9_24915</name>
</gene>
<organism evidence="3 4">
    <name type="scientific">Kaistia terrae</name>
    <dbReference type="NCBI Taxonomy" id="537017"/>
    <lineage>
        <taxon>Bacteria</taxon>
        <taxon>Pseudomonadati</taxon>
        <taxon>Pseudomonadota</taxon>
        <taxon>Alphaproteobacteria</taxon>
        <taxon>Hyphomicrobiales</taxon>
        <taxon>Kaistiaceae</taxon>
        <taxon>Kaistia</taxon>
    </lineage>
</organism>
<keyword evidence="4" id="KW-1185">Reference proteome</keyword>
<dbReference type="Gene3D" id="2.40.50.90">
    <property type="match status" value="1"/>
</dbReference>
<feature type="chain" id="PRO_5047421774" evidence="1">
    <location>
        <begin position="23"/>
        <end position="149"/>
    </location>
</feature>
<sequence length="149" mass="16177">MSRRIALLAVAVAAAWSVPARAEVIDGNRIVIIDGDTVALPCAMPARGCAEKVRFIAIDAPETFRPTCENERAVGLRAKARVAKMLRGATVYVERSGRKDRYGRTLANLKTADGDVGQALLNARLALPYKPGKVAKARRLAHWCSNHEN</sequence>
<dbReference type="InterPro" id="IPR016071">
    <property type="entry name" value="Staphylococal_nuclease_OB-fold"/>
</dbReference>
<reference evidence="4" key="1">
    <citation type="journal article" date="2019" name="Int. J. Syst. Evol. Microbiol.">
        <title>The Global Catalogue of Microorganisms (GCM) 10K type strain sequencing project: providing services to taxonomists for standard genome sequencing and annotation.</title>
        <authorList>
            <consortium name="The Broad Institute Genomics Platform"/>
            <consortium name="The Broad Institute Genome Sequencing Center for Infectious Disease"/>
            <person name="Wu L."/>
            <person name="Ma J."/>
        </authorList>
    </citation>
    <scope>NUCLEOTIDE SEQUENCE [LARGE SCALE GENOMIC DNA]</scope>
    <source>
        <strain evidence="4">KACC 12633</strain>
    </source>
</reference>
<proteinExistence type="predicted"/>
<feature type="domain" description="TNase-like" evidence="2">
    <location>
        <begin position="23"/>
        <end position="126"/>
    </location>
</feature>
<evidence type="ECO:0000313" key="3">
    <source>
        <dbReference type="EMBL" id="MFC5519029.1"/>
    </source>
</evidence>